<name>A0A369TCX3_9PROT</name>
<evidence type="ECO:0000259" key="1">
    <source>
        <dbReference type="Pfam" id="PF06114"/>
    </source>
</evidence>
<dbReference type="AlphaFoldDB" id="A0A369TCX3"/>
<proteinExistence type="predicted"/>
<evidence type="ECO:0000313" key="3">
    <source>
        <dbReference type="Proteomes" id="UP000253941"/>
    </source>
</evidence>
<accession>A0A369TCX3</accession>
<sequence length="112" mass="12498">MAHELGHFLYHAHLISDGVDDNRAYRSAPEGRFYNRSIGKAEETEANRFAAGLLMPRDLVLAEWEKTGSLSEVAKRFQVSKQAMRIRLEGLLGVEFGEEGPVASDTPWPSIP</sequence>
<dbReference type="PANTHER" id="PTHR43236">
    <property type="entry name" value="ANTITOXIN HIGA1"/>
    <property type="match status" value="1"/>
</dbReference>
<organism evidence="2 3">
    <name type="scientific">Ferruginivarius sediminum</name>
    <dbReference type="NCBI Taxonomy" id="2661937"/>
    <lineage>
        <taxon>Bacteria</taxon>
        <taxon>Pseudomonadati</taxon>
        <taxon>Pseudomonadota</taxon>
        <taxon>Alphaproteobacteria</taxon>
        <taxon>Rhodospirillales</taxon>
        <taxon>Rhodospirillaceae</taxon>
        <taxon>Ferruginivarius</taxon>
    </lineage>
</organism>
<dbReference type="Gene3D" id="1.10.10.2910">
    <property type="match status" value="1"/>
</dbReference>
<dbReference type="InterPro" id="IPR052345">
    <property type="entry name" value="Rad_response_metalloprotease"/>
</dbReference>
<dbReference type="Pfam" id="PF06114">
    <property type="entry name" value="Peptidase_M78"/>
    <property type="match status" value="1"/>
</dbReference>
<dbReference type="Proteomes" id="UP000253941">
    <property type="component" value="Unassembled WGS sequence"/>
</dbReference>
<gene>
    <name evidence="2" type="ORF">DRB17_05400</name>
</gene>
<comment type="caution">
    <text evidence="2">The sequence shown here is derived from an EMBL/GenBank/DDBJ whole genome shotgun (WGS) entry which is preliminary data.</text>
</comment>
<feature type="domain" description="IrrE N-terminal-like" evidence="1">
    <location>
        <begin position="1"/>
        <end position="89"/>
    </location>
</feature>
<dbReference type="InterPro" id="IPR010359">
    <property type="entry name" value="IrrE_HExxH"/>
</dbReference>
<protein>
    <submittedName>
        <fullName evidence="2">ImmA/IrrE family metallo-endopeptidase</fullName>
    </submittedName>
</protein>
<reference evidence="2 3" key="1">
    <citation type="submission" date="2018-07" db="EMBL/GenBank/DDBJ databases">
        <title>Venubactetium sediminum gen. nov., sp. nov., isolated from a marine solar saltern.</title>
        <authorList>
            <person name="Wang S."/>
        </authorList>
    </citation>
    <scope>NUCLEOTIDE SEQUENCE [LARGE SCALE GENOMIC DNA]</scope>
    <source>
        <strain evidence="2 3">WD2A32</strain>
    </source>
</reference>
<dbReference type="EMBL" id="QPMH01000003">
    <property type="protein sequence ID" value="RDD63201.1"/>
    <property type="molecule type" value="Genomic_DNA"/>
</dbReference>
<evidence type="ECO:0000313" key="2">
    <source>
        <dbReference type="EMBL" id="RDD63201.1"/>
    </source>
</evidence>
<dbReference type="PANTHER" id="PTHR43236:SF2">
    <property type="entry name" value="BLL0069 PROTEIN"/>
    <property type="match status" value="1"/>
</dbReference>
<keyword evidence="3" id="KW-1185">Reference proteome</keyword>